<dbReference type="InterPro" id="IPR050476">
    <property type="entry name" value="Insect_CytP450_Detox"/>
</dbReference>
<dbReference type="PRINTS" id="PR00464">
    <property type="entry name" value="EP450II"/>
</dbReference>
<dbReference type="AlphaFoldDB" id="B0XCA2"/>
<keyword evidence="9" id="KW-0560">Oxidoreductase</keyword>
<reference evidence="16" key="2">
    <citation type="submission" date="2021-02" db="UniProtKB">
        <authorList>
            <consortium name="EnsemblMetazoa"/>
        </authorList>
    </citation>
    <scope>IDENTIFICATION</scope>
    <source>
        <strain evidence="16">JHB</strain>
    </source>
</reference>
<dbReference type="KEGG" id="cqu:CpipJ_CPIJ016849"/>
<dbReference type="STRING" id="7176.B0XCA2"/>
<protein>
    <submittedName>
        <fullName evidence="15">Cytochrome P450 71B36</fullName>
    </submittedName>
</protein>
<dbReference type="PRINTS" id="PR00385">
    <property type="entry name" value="P450"/>
</dbReference>
<evidence type="ECO:0000256" key="9">
    <source>
        <dbReference type="ARBA" id="ARBA00023002"/>
    </source>
</evidence>
<evidence type="ECO:0000256" key="6">
    <source>
        <dbReference type="ARBA" id="ARBA00022723"/>
    </source>
</evidence>
<evidence type="ECO:0000313" key="17">
    <source>
        <dbReference type="Proteomes" id="UP000002320"/>
    </source>
</evidence>
<dbReference type="SUPFAM" id="SSF48264">
    <property type="entry name" value="Cytochrome P450"/>
    <property type="match status" value="1"/>
</dbReference>
<dbReference type="EMBL" id="DS232681">
    <property type="protein sequence ID" value="EDS44708.1"/>
    <property type="molecule type" value="Genomic_DNA"/>
</dbReference>
<dbReference type="VEuPathDB" id="VectorBase:CQUJHB002682"/>
<evidence type="ECO:0000313" key="16">
    <source>
        <dbReference type="EnsemblMetazoa" id="CPIJ016849-PA"/>
    </source>
</evidence>
<evidence type="ECO:0000256" key="7">
    <source>
        <dbReference type="ARBA" id="ARBA00022824"/>
    </source>
</evidence>
<dbReference type="EnsemblMetazoa" id="CPIJ016849-RA">
    <property type="protein sequence ID" value="CPIJ016849-PA"/>
    <property type="gene ID" value="CPIJ016849"/>
</dbReference>
<dbReference type="eggNOG" id="KOG0158">
    <property type="taxonomic scope" value="Eukaryota"/>
</dbReference>
<dbReference type="InParanoid" id="B0XCA2"/>
<dbReference type="VEuPathDB" id="VectorBase:CPIJ016849"/>
<evidence type="ECO:0000256" key="3">
    <source>
        <dbReference type="ARBA" id="ARBA00004406"/>
    </source>
</evidence>
<evidence type="ECO:0000256" key="14">
    <source>
        <dbReference type="SAM" id="Phobius"/>
    </source>
</evidence>
<dbReference type="PANTHER" id="PTHR24292">
    <property type="entry name" value="CYTOCHROME P450"/>
    <property type="match status" value="1"/>
</dbReference>
<dbReference type="CDD" id="cd11056">
    <property type="entry name" value="CYP6-like"/>
    <property type="match status" value="1"/>
</dbReference>
<dbReference type="Gene3D" id="1.10.630.10">
    <property type="entry name" value="Cytochrome P450"/>
    <property type="match status" value="1"/>
</dbReference>
<keyword evidence="11" id="KW-0503">Monooxygenase</keyword>
<reference evidence="15" key="1">
    <citation type="submission" date="2007-03" db="EMBL/GenBank/DDBJ databases">
        <title>Annotation of Culex pipiens quinquefasciatus.</title>
        <authorList>
            <consortium name="The Broad Institute Genome Sequencing Platform"/>
            <person name="Atkinson P.W."/>
            <person name="Hemingway J."/>
            <person name="Christensen B.M."/>
            <person name="Higgs S."/>
            <person name="Kodira C."/>
            <person name="Hannick L."/>
            <person name="Megy K."/>
            <person name="O'Leary S."/>
            <person name="Pearson M."/>
            <person name="Haas B.J."/>
            <person name="Mauceli E."/>
            <person name="Wortman J.R."/>
            <person name="Lee N.H."/>
            <person name="Guigo R."/>
            <person name="Stanke M."/>
            <person name="Alvarado L."/>
            <person name="Amedeo P."/>
            <person name="Antoine C.H."/>
            <person name="Arensburger P."/>
            <person name="Bidwell S.L."/>
            <person name="Crawford M."/>
            <person name="Camaro F."/>
            <person name="Devon K."/>
            <person name="Engels R."/>
            <person name="Hammond M."/>
            <person name="Howarth C."/>
            <person name="Koehrsen M."/>
            <person name="Lawson D."/>
            <person name="Montgomery P."/>
            <person name="Nene V."/>
            <person name="Nusbaum C."/>
            <person name="Puiu D."/>
            <person name="Romero-Severson J."/>
            <person name="Severson D.W."/>
            <person name="Shumway M."/>
            <person name="Sisk P."/>
            <person name="Stolte C."/>
            <person name="Zeng Q."/>
            <person name="Eisenstadt E."/>
            <person name="Fraser-Liggett C."/>
            <person name="Strausberg R."/>
            <person name="Galagan J."/>
            <person name="Birren B."/>
            <person name="Collins F.H."/>
        </authorList>
    </citation>
    <scope>NUCLEOTIDE SEQUENCE [LARGE SCALE GENOMIC DNA]</scope>
    <source>
        <strain evidence="15">JHB</strain>
    </source>
</reference>
<evidence type="ECO:0000256" key="12">
    <source>
        <dbReference type="ARBA" id="ARBA00023136"/>
    </source>
</evidence>
<dbReference type="PANTHER" id="PTHR24292:SF103">
    <property type="entry name" value="CYTOCHROME P450 6BS1"/>
    <property type="match status" value="1"/>
</dbReference>
<keyword evidence="17" id="KW-1185">Reference proteome</keyword>
<evidence type="ECO:0000256" key="11">
    <source>
        <dbReference type="ARBA" id="ARBA00023033"/>
    </source>
</evidence>
<organism>
    <name type="scientific">Culex quinquefasciatus</name>
    <name type="common">Southern house mosquito</name>
    <name type="synonym">Culex pungens</name>
    <dbReference type="NCBI Taxonomy" id="7176"/>
    <lineage>
        <taxon>Eukaryota</taxon>
        <taxon>Metazoa</taxon>
        <taxon>Ecdysozoa</taxon>
        <taxon>Arthropoda</taxon>
        <taxon>Hexapoda</taxon>
        <taxon>Insecta</taxon>
        <taxon>Pterygota</taxon>
        <taxon>Neoptera</taxon>
        <taxon>Endopterygota</taxon>
        <taxon>Diptera</taxon>
        <taxon>Nematocera</taxon>
        <taxon>Culicoidea</taxon>
        <taxon>Culicidae</taxon>
        <taxon>Culicinae</taxon>
        <taxon>Culicini</taxon>
        <taxon>Culex</taxon>
        <taxon>Culex</taxon>
    </lineage>
</organism>
<keyword evidence="12 14" id="KW-0472">Membrane</keyword>
<comment type="cofactor">
    <cofactor evidence="1">
        <name>heme</name>
        <dbReference type="ChEBI" id="CHEBI:30413"/>
    </cofactor>
</comment>
<evidence type="ECO:0000256" key="5">
    <source>
        <dbReference type="ARBA" id="ARBA00022617"/>
    </source>
</evidence>
<evidence type="ECO:0000256" key="8">
    <source>
        <dbReference type="ARBA" id="ARBA00022848"/>
    </source>
</evidence>
<dbReference type="Proteomes" id="UP000002320">
    <property type="component" value="Unassembled WGS sequence"/>
</dbReference>
<dbReference type="InterPro" id="IPR001128">
    <property type="entry name" value="Cyt_P450"/>
</dbReference>
<keyword evidence="8" id="KW-0492">Microsome</keyword>
<dbReference type="OMA" id="MHMARRF"/>
<feature type="transmembrane region" description="Helical" evidence="14">
    <location>
        <begin position="6"/>
        <end position="21"/>
    </location>
</feature>
<feature type="compositionally biased region" description="Basic residues" evidence="13">
    <location>
        <begin position="377"/>
        <end position="388"/>
    </location>
</feature>
<dbReference type="InterPro" id="IPR002402">
    <property type="entry name" value="Cyt_P450_E_grp-II"/>
</dbReference>
<dbReference type="GO" id="GO:0020037">
    <property type="term" value="F:heme binding"/>
    <property type="evidence" value="ECO:0007669"/>
    <property type="project" value="InterPro"/>
</dbReference>
<evidence type="ECO:0000256" key="10">
    <source>
        <dbReference type="ARBA" id="ARBA00023004"/>
    </source>
</evidence>
<feature type="region of interest" description="Disordered" evidence="13">
    <location>
        <begin position="360"/>
        <end position="429"/>
    </location>
</feature>
<name>B0XCA2_CULQU</name>
<keyword evidence="7" id="KW-0256">Endoplasmic reticulum</keyword>
<keyword evidence="5" id="KW-0349">Heme</keyword>
<sequence length="491" mass="56673">MVLPALLFIVAGLLLYVYYRYRKQRSFWADRGVPHVPANFRRNLDPAPMHMARRFQGYYQQFKGQYPFCGIYFFTKPVALAIDLELLKCIFVKDFQYFHDRGTYYNERDDPLSAHLFNLEGTKWKNLRTKISPTFTSGKMKMMYPTMIAAGKQFSEYMDEKVSQENEFELKDLLARFTTDVIGMCAFGIECNSMKDPDAQFRVMGRKHFDTPRVRWRDSLCAVAPKLARFLGMRQIVPELSDFFIGIVRETIDYRVKNNVRRNDFMDLLIAMMQGENSELGPLTFNEIAAQAFVFFIAGFETSSTTMTWALYELSVNQEVQERARKCVQDVLQKHNGEMSYDAVMDMAYIDQILQETLRKYPPRPGSLPRGQQRLPSPRHQHHPARRNIPHDPSVRRSPRSGDLPRARTVRSGSFHAGEDRQTSSVRVDAVRRGSSNLHRNAIRHDAGPHWTGAAAEELPVLHRAKVDRSAGLYGEEFHFVTGRGTVVEGR</sequence>
<comment type="similarity">
    <text evidence="4">Belongs to the cytochrome P450 family.</text>
</comment>
<dbReference type="GO" id="GO:0005789">
    <property type="term" value="C:endoplasmic reticulum membrane"/>
    <property type="evidence" value="ECO:0007669"/>
    <property type="project" value="UniProtKB-SubCell"/>
</dbReference>
<comment type="subcellular location">
    <subcellularLocation>
        <location evidence="3">Endoplasmic reticulum membrane</location>
        <topology evidence="3">Peripheral membrane protein</topology>
    </subcellularLocation>
    <subcellularLocation>
        <location evidence="2">Microsome membrane</location>
        <topology evidence="2">Peripheral membrane protein</topology>
    </subcellularLocation>
</comment>
<keyword evidence="14" id="KW-1133">Transmembrane helix</keyword>
<evidence type="ECO:0000256" key="13">
    <source>
        <dbReference type="SAM" id="MobiDB-lite"/>
    </source>
</evidence>
<dbReference type="InterPro" id="IPR036396">
    <property type="entry name" value="Cyt_P450_sf"/>
</dbReference>
<proteinExistence type="inferred from homology"/>
<evidence type="ECO:0000256" key="1">
    <source>
        <dbReference type="ARBA" id="ARBA00001971"/>
    </source>
</evidence>
<dbReference type="GO" id="GO:0005506">
    <property type="term" value="F:iron ion binding"/>
    <property type="evidence" value="ECO:0007669"/>
    <property type="project" value="InterPro"/>
</dbReference>
<accession>B0XCA2</accession>
<dbReference type="Pfam" id="PF00067">
    <property type="entry name" value="p450"/>
    <property type="match status" value="1"/>
</dbReference>
<gene>
    <name evidence="16" type="primary">6050710</name>
    <name evidence="15" type="ORF">CpipJ_CPIJ016849</name>
</gene>
<dbReference type="GO" id="GO:0016705">
    <property type="term" value="F:oxidoreductase activity, acting on paired donors, with incorporation or reduction of molecular oxygen"/>
    <property type="evidence" value="ECO:0007669"/>
    <property type="project" value="InterPro"/>
</dbReference>
<keyword evidence="6" id="KW-0479">Metal-binding</keyword>
<evidence type="ECO:0000256" key="4">
    <source>
        <dbReference type="ARBA" id="ARBA00010617"/>
    </source>
</evidence>
<evidence type="ECO:0000313" key="15">
    <source>
        <dbReference type="EMBL" id="EDS44708.1"/>
    </source>
</evidence>
<dbReference type="HOGENOM" id="CLU_001570_5_2_1"/>
<dbReference type="GO" id="GO:0004497">
    <property type="term" value="F:monooxygenase activity"/>
    <property type="evidence" value="ECO:0007669"/>
    <property type="project" value="UniProtKB-KW"/>
</dbReference>
<dbReference type="OrthoDB" id="2789670at2759"/>
<evidence type="ECO:0000256" key="2">
    <source>
        <dbReference type="ARBA" id="ARBA00004174"/>
    </source>
</evidence>
<keyword evidence="10" id="KW-0408">Iron</keyword>
<keyword evidence="14" id="KW-0812">Transmembrane</keyword>